<protein>
    <submittedName>
        <fullName evidence="10">Transporter</fullName>
    </submittedName>
</protein>
<evidence type="ECO:0000313" key="10">
    <source>
        <dbReference type="EMBL" id="GEP94167.1"/>
    </source>
</evidence>
<evidence type="ECO:0000256" key="7">
    <source>
        <dbReference type="ARBA" id="ARBA00023237"/>
    </source>
</evidence>
<keyword evidence="5" id="KW-0812">Transmembrane</keyword>
<reference evidence="10 11" key="1">
    <citation type="submission" date="2019-07" db="EMBL/GenBank/DDBJ databases">
        <title>Whole genome shotgun sequence of Chitinophaga cymbidii NBRC 109752.</title>
        <authorList>
            <person name="Hosoyama A."/>
            <person name="Uohara A."/>
            <person name="Ohji S."/>
            <person name="Ichikawa N."/>
        </authorList>
    </citation>
    <scope>NUCLEOTIDE SEQUENCE [LARGE SCALE GENOMIC DNA]</scope>
    <source>
        <strain evidence="10 11">NBRC 109752</strain>
    </source>
</reference>
<comment type="caution">
    <text evidence="10">The sequence shown here is derived from an EMBL/GenBank/DDBJ whole genome shotgun (WGS) entry which is preliminary data.</text>
</comment>
<evidence type="ECO:0000256" key="5">
    <source>
        <dbReference type="ARBA" id="ARBA00022692"/>
    </source>
</evidence>
<dbReference type="Pfam" id="PF02321">
    <property type="entry name" value="OEP"/>
    <property type="match status" value="2"/>
</dbReference>
<dbReference type="PANTHER" id="PTHR30026">
    <property type="entry name" value="OUTER MEMBRANE PROTEIN TOLC"/>
    <property type="match status" value="1"/>
</dbReference>
<proteinExistence type="inferred from homology"/>
<sequence>MRTKQMSIMKKIFIIILSAISLHASAQVAPADLKEMVQHSFDHYAKVRSMETQQRIAAGQIELSKADRLPTVDGTASYMHVYPVPKIQLPGSDFTFQPVPSENVNAGIEARQLLLDFGKTGSRIHQHEAEAKLLGAQTSEVKEQLAYQVANAYLGIAYLNDNITVQEANIKLLEETEQMVENKLKHGDAIDLDLLNTRVKLESYRNKKVDYVNALRKELATLEYYTGDTLQDSIHASFEWPVAGVVLADEGFLNNSTVKTAIEKENVASMGVEFAKTQYKPSLFLDAGTGYKNGFLPDVNTPKFNYNAGVSLSVPIFHGKKLRTQERMAAQQVEVAKWNTQDVKNNLRKEVIQQQSEVTASKERLLTAEALLQQAQRALQLAQSRYKNGVITYLDLQNAQTSMLEAQLAKIQYQYQLSISSLALLQLNGNEFWR</sequence>
<dbReference type="InterPro" id="IPR003423">
    <property type="entry name" value="OMP_efflux"/>
</dbReference>
<dbReference type="InterPro" id="IPR051906">
    <property type="entry name" value="TolC-like"/>
</dbReference>
<dbReference type="Proteomes" id="UP000321436">
    <property type="component" value="Unassembled WGS sequence"/>
</dbReference>
<keyword evidence="8" id="KW-0175">Coiled coil</keyword>
<dbReference type="AlphaFoldDB" id="A0A512REP6"/>
<dbReference type="PANTHER" id="PTHR30026:SF20">
    <property type="entry name" value="OUTER MEMBRANE PROTEIN TOLC"/>
    <property type="match status" value="1"/>
</dbReference>
<comment type="similarity">
    <text evidence="2">Belongs to the outer membrane factor (OMF) (TC 1.B.17) family.</text>
</comment>
<keyword evidence="4" id="KW-1134">Transmembrane beta strand</keyword>
<dbReference type="GO" id="GO:0009279">
    <property type="term" value="C:cell outer membrane"/>
    <property type="evidence" value="ECO:0007669"/>
    <property type="project" value="UniProtKB-SubCell"/>
</dbReference>
<dbReference type="OrthoDB" id="1674528at2"/>
<evidence type="ECO:0000256" key="9">
    <source>
        <dbReference type="SAM" id="SignalP"/>
    </source>
</evidence>
<gene>
    <name evidence="10" type="ORF">CCY01nite_04270</name>
</gene>
<evidence type="ECO:0000256" key="1">
    <source>
        <dbReference type="ARBA" id="ARBA00004442"/>
    </source>
</evidence>
<keyword evidence="6" id="KW-0472">Membrane</keyword>
<keyword evidence="3" id="KW-0813">Transport</keyword>
<evidence type="ECO:0000256" key="4">
    <source>
        <dbReference type="ARBA" id="ARBA00022452"/>
    </source>
</evidence>
<dbReference type="GO" id="GO:1990281">
    <property type="term" value="C:efflux pump complex"/>
    <property type="evidence" value="ECO:0007669"/>
    <property type="project" value="TreeGrafter"/>
</dbReference>
<evidence type="ECO:0000256" key="8">
    <source>
        <dbReference type="SAM" id="Coils"/>
    </source>
</evidence>
<dbReference type="GO" id="GO:0015562">
    <property type="term" value="F:efflux transmembrane transporter activity"/>
    <property type="evidence" value="ECO:0007669"/>
    <property type="project" value="InterPro"/>
</dbReference>
<keyword evidence="9" id="KW-0732">Signal</keyword>
<feature type="chain" id="PRO_5021926699" evidence="9">
    <location>
        <begin position="27"/>
        <end position="434"/>
    </location>
</feature>
<dbReference type="EMBL" id="BKAU01000001">
    <property type="protein sequence ID" value="GEP94167.1"/>
    <property type="molecule type" value="Genomic_DNA"/>
</dbReference>
<feature type="coiled-coil region" evidence="8">
    <location>
        <begin position="344"/>
        <end position="385"/>
    </location>
</feature>
<accession>A0A512REP6</accession>
<evidence type="ECO:0000256" key="6">
    <source>
        <dbReference type="ARBA" id="ARBA00023136"/>
    </source>
</evidence>
<name>A0A512REP6_9BACT</name>
<evidence type="ECO:0000256" key="2">
    <source>
        <dbReference type="ARBA" id="ARBA00007613"/>
    </source>
</evidence>
<evidence type="ECO:0000256" key="3">
    <source>
        <dbReference type="ARBA" id="ARBA00022448"/>
    </source>
</evidence>
<organism evidence="10 11">
    <name type="scientific">Chitinophaga cymbidii</name>
    <dbReference type="NCBI Taxonomy" id="1096750"/>
    <lineage>
        <taxon>Bacteria</taxon>
        <taxon>Pseudomonadati</taxon>
        <taxon>Bacteroidota</taxon>
        <taxon>Chitinophagia</taxon>
        <taxon>Chitinophagales</taxon>
        <taxon>Chitinophagaceae</taxon>
        <taxon>Chitinophaga</taxon>
    </lineage>
</organism>
<dbReference type="GO" id="GO:0015288">
    <property type="term" value="F:porin activity"/>
    <property type="evidence" value="ECO:0007669"/>
    <property type="project" value="TreeGrafter"/>
</dbReference>
<dbReference type="SUPFAM" id="SSF56954">
    <property type="entry name" value="Outer membrane efflux proteins (OEP)"/>
    <property type="match status" value="1"/>
</dbReference>
<dbReference type="Gene3D" id="1.20.1600.10">
    <property type="entry name" value="Outer membrane efflux proteins (OEP)"/>
    <property type="match status" value="1"/>
</dbReference>
<keyword evidence="11" id="KW-1185">Reference proteome</keyword>
<comment type="subcellular location">
    <subcellularLocation>
        <location evidence="1">Cell outer membrane</location>
    </subcellularLocation>
</comment>
<evidence type="ECO:0000313" key="11">
    <source>
        <dbReference type="Proteomes" id="UP000321436"/>
    </source>
</evidence>
<feature type="signal peptide" evidence="9">
    <location>
        <begin position="1"/>
        <end position="26"/>
    </location>
</feature>
<keyword evidence="7" id="KW-0998">Cell outer membrane</keyword>